<keyword evidence="2" id="KW-1185">Reference proteome</keyword>
<accession>A0ACB9PRP1</accession>
<reference evidence="1 2" key="1">
    <citation type="journal article" date="2022" name="DNA Res.">
        <title>Chromosomal-level genome assembly of the orchid tree Bauhinia variegata (Leguminosae; Cercidoideae) supports the allotetraploid origin hypothesis of Bauhinia.</title>
        <authorList>
            <person name="Zhong Y."/>
            <person name="Chen Y."/>
            <person name="Zheng D."/>
            <person name="Pang J."/>
            <person name="Liu Y."/>
            <person name="Luo S."/>
            <person name="Meng S."/>
            <person name="Qian L."/>
            <person name="Wei D."/>
            <person name="Dai S."/>
            <person name="Zhou R."/>
        </authorList>
    </citation>
    <scope>NUCLEOTIDE SEQUENCE [LARGE SCALE GENOMIC DNA]</scope>
    <source>
        <strain evidence="1">BV-YZ2020</strain>
    </source>
</reference>
<comment type="caution">
    <text evidence="1">The sequence shown here is derived from an EMBL/GenBank/DDBJ whole genome shotgun (WGS) entry which is preliminary data.</text>
</comment>
<name>A0ACB9PRP1_BAUVA</name>
<organism evidence="1 2">
    <name type="scientific">Bauhinia variegata</name>
    <name type="common">Purple orchid tree</name>
    <name type="synonym">Phanera variegata</name>
    <dbReference type="NCBI Taxonomy" id="167791"/>
    <lineage>
        <taxon>Eukaryota</taxon>
        <taxon>Viridiplantae</taxon>
        <taxon>Streptophyta</taxon>
        <taxon>Embryophyta</taxon>
        <taxon>Tracheophyta</taxon>
        <taxon>Spermatophyta</taxon>
        <taxon>Magnoliopsida</taxon>
        <taxon>eudicotyledons</taxon>
        <taxon>Gunneridae</taxon>
        <taxon>Pentapetalae</taxon>
        <taxon>rosids</taxon>
        <taxon>fabids</taxon>
        <taxon>Fabales</taxon>
        <taxon>Fabaceae</taxon>
        <taxon>Cercidoideae</taxon>
        <taxon>Cercideae</taxon>
        <taxon>Bauhiniinae</taxon>
        <taxon>Bauhinia</taxon>
    </lineage>
</organism>
<evidence type="ECO:0000313" key="1">
    <source>
        <dbReference type="EMBL" id="KAI4351183.1"/>
    </source>
</evidence>
<proteinExistence type="predicted"/>
<gene>
    <name evidence="1" type="ORF">L6164_005563</name>
</gene>
<dbReference type="EMBL" id="CM039428">
    <property type="protein sequence ID" value="KAI4351183.1"/>
    <property type="molecule type" value="Genomic_DNA"/>
</dbReference>
<protein>
    <submittedName>
        <fullName evidence="1">Uncharacterized protein</fullName>
    </submittedName>
</protein>
<sequence>MWISHPEYEGLIRENWHIQVPHITEKLTRVMEASKEFNVNTFGNIFKKKRNVKARLEGIYRTLDHVDSAQLCALENELLFEYGRILA</sequence>
<evidence type="ECO:0000313" key="2">
    <source>
        <dbReference type="Proteomes" id="UP000828941"/>
    </source>
</evidence>
<dbReference type="Proteomes" id="UP000828941">
    <property type="component" value="Chromosome 3"/>
</dbReference>